<evidence type="ECO:0000313" key="16">
    <source>
        <dbReference type="Proteomes" id="UP001217089"/>
    </source>
</evidence>
<dbReference type="PROSITE" id="PS00965">
    <property type="entry name" value="PMI_I_1"/>
    <property type="match status" value="1"/>
</dbReference>
<dbReference type="InterPro" id="IPR046458">
    <property type="entry name" value="PMI_typeI_hel"/>
</dbReference>
<keyword evidence="8" id="KW-0413">Isomerase</keyword>
<dbReference type="InterPro" id="IPR001250">
    <property type="entry name" value="Man6P_Isoase-1"/>
</dbReference>
<comment type="caution">
    <text evidence="15">The sequence shown here is derived from an EMBL/GenBank/DDBJ whole genome shotgun (WGS) entry which is preliminary data.</text>
</comment>
<dbReference type="InterPro" id="IPR011051">
    <property type="entry name" value="RmlC_Cupin_sf"/>
</dbReference>
<feature type="domain" description="Phosphomannose isomerase type I catalytic" evidence="13">
    <location>
        <begin position="5"/>
        <end position="125"/>
    </location>
</feature>
<evidence type="ECO:0000256" key="2">
    <source>
        <dbReference type="ARBA" id="ARBA00001947"/>
    </source>
</evidence>
<dbReference type="Pfam" id="PF20511">
    <property type="entry name" value="PMI_typeI_cat"/>
    <property type="match status" value="1"/>
</dbReference>
<protein>
    <recommendedName>
        <fullName evidence="5">mannose-6-phosphate isomerase</fullName>
        <ecNumber evidence="5">5.3.1.8</ecNumber>
    </recommendedName>
    <alternativeName>
        <fullName evidence="9">Phosphohexomutase</fullName>
    </alternativeName>
    <alternativeName>
        <fullName evidence="10">Phosphomannose isomerase</fullName>
    </alternativeName>
</protein>
<evidence type="ECO:0000256" key="5">
    <source>
        <dbReference type="ARBA" id="ARBA00011956"/>
    </source>
</evidence>
<proteinExistence type="inferred from homology"/>
<comment type="similarity">
    <text evidence="4 11">Belongs to the mannose-6-phosphate isomerase type 1 family.</text>
</comment>
<evidence type="ECO:0000256" key="1">
    <source>
        <dbReference type="ARBA" id="ARBA00000757"/>
    </source>
</evidence>
<dbReference type="PANTHER" id="PTHR10309">
    <property type="entry name" value="MANNOSE-6-PHOSPHATE ISOMERASE"/>
    <property type="match status" value="1"/>
</dbReference>
<dbReference type="EMBL" id="JARBDR010000640">
    <property type="protein sequence ID" value="KAJ8310126.1"/>
    <property type="molecule type" value="Genomic_DNA"/>
</dbReference>
<evidence type="ECO:0000256" key="6">
    <source>
        <dbReference type="ARBA" id="ARBA00022723"/>
    </source>
</evidence>
<evidence type="ECO:0000313" key="15">
    <source>
        <dbReference type="EMBL" id="KAJ8310126.1"/>
    </source>
</evidence>
<dbReference type="CDD" id="cd07011">
    <property type="entry name" value="cupin_PMI_type_I_N"/>
    <property type="match status" value="1"/>
</dbReference>
<feature type="domain" description="Phosphomannose isomerase type I helical insertion" evidence="14">
    <location>
        <begin position="158"/>
        <end position="226"/>
    </location>
</feature>
<evidence type="ECO:0000256" key="4">
    <source>
        <dbReference type="ARBA" id="ARBA00010772"/>
    </source>
</evidence>
<evidence type="ECO:0000259" key="12">
    <source>
        <dbReference type="Pfam" id="PF01238"/>
    </source>
</evidence>
<comment type="pathway">
    <text evidence="3">Nucleotide-sugar biosynthesis; GDP-alpha-D-mannose biosynthesis; alpha-D-mannose 1-phosphate from D-fructose 6-phosphate: step 1/2.</text>
</comment>
<dbReference type="InterPro" id="IPR018050">
    <property type="entry name" value="Pmannose_isomerase-type1_CS"/>
</dbReference>
<dbReference type="SUPFAM" id="SSF51182">
    <property type="entry name" value="RmlC-like cupins"/>
    <property type="match status" value="1"/>
</dbReference>
<evidence type="ECO:0000256" key="9">
    <source>
        <dbReference type="ARBA" id="ARBA00029741"/>
    </source>
</evidence>
<dbReference type="Pfam" id="PF20512">
    <property type="entry name" value="PMI_typeI_hel"/>
    <property type="match status" value="1"/>
</dbReference>
<dbReference type="InterPro" id="IPR016305">
    <property type="entry name" value="Mannose-6-P_Isomerase"/>
</dbReference>
<keyword evidence="16" id="KW-1185">Reference proteome</keyword>
<keyword evidence="6" id="KW-0479">Metal-binding</keyword>
<dbReference type="InterPro" id="IPR014710">
    <property type="entry name" value="RmlC-like_jellyroll"/>
</dbReference>
<dbReference type="Gene3D" id="2.60.120.10">
    <property type="entry name" value="Jelly Rolls"/>
    <property type="match status" value="2"/>
</dbReference>
<sequence>MSQSADPQFTVKEDTPYAELWMGTHPNGPSRIYDNSGNCETTLEAWLKDHKDQLGSKVKEDFKGDLPYMFKVLSVNTSLSIQAHPNKVLAEKLHRKSPDIYKDPNHKPEMAIALTPFQAMCGFRPIAEIAKFVQEIDELHNAVGIKHVPKLVAASRSYDQTTQMEAMKEAFTGLMMQDKNVIERELNKLVQTVTELKNGGNDVSNYVGDVLLKLNAEYPDCMECMACSDNVVRAGLTPKLRDVHTLCDMLDYTGKMATKTKFKGQQRTENGAYITDFIPPIKDFTVTKYEIPEDCKSLKLKGLDSASICIVIQGQGQISNRTLKNSINIVRGSVFFISANEDVDLKVTSPGMLLFRAYARVI</sequence>
<dbReference type="PIRSF" id="PIRSF001480">
    <property type="entry name" value="Mannose-6-phosphate_isomerase"/>
    <property type="match status" value="1"/>
</dbReference>
<comment type="cofactor">
    <cofactor evidence="2">
        <name>Zn(2+)</name>
        <dbReference type="ChEBI" id="CHEBI:29105"/>
    </cofactor>
</comment>
<name>A0ABQ9F0P4_TEGGR</name>
<evidence type="ECO:0000256" key="3">
    <source>
        <dbReference type="ARBA" id="ARBA00004666"/>
    </source>
</evidence>
<organism evidence="15 16">
    <name type="scientific">Tegillarca granosa</name>
    <name type="common">Malaysian cockle</name>
    <name type="synonym">Anadara granosa</name>
    <dbReference type="NCBI Taxonomy" id="220873"/>
    <lineage>
        <taxon>Eukaryota</taxon>
        <taxon>Metazoa</taxon>
        <taxon>Spiralia</taxon>
        <taxon>Lophotrochozoa</taxon>
        <taxon>Mollusca</taxon>
        <taxon>Bivalvia</taxon>
        <taxon>Autobranchia</taxon>
        <taxon>Pteriomorphia</taxon>
        <taxon>Arcoida</taxon>
        <taxon>Arcoidea</taxon>
        <taxon>Arcidae</taxon>
        <taxon>Tegillarca</taxon>
    </lineage>
</organism>
<keyword evidence="7" id="KW-0862">Zinc</keyword>
<dbReference type="Proteomes" id="UP001217089">
    <property type="component" value="Unassembled WGS sequence"/>
</dbReference>
<evidence type="ECO:0000256" key="7">
    <source>
        <dbReference type="ARBA" id="ARBA00022833"/>
    </source>
</evidence>
<feature type="domain" description="Phosphomannose isomerase type I C-terminal" evidence="12">
    <location>
        <begin position="279"/>
        <end position="319"/>
    </location>
</feature>
<evidence type="ECO:0000256" key="11">
    <source>
        <dbReference type="RuleBase" id="RU004189"/>
    </source>
</evidence>
<dbReference type="PRINTS" id="PR00714">
    <property type="entry name" value="MAN6PISMRASE"/>
</dbReference>
<dbReference type="PANTHER" id="PTHR10309:SF0">
    <property type="entry name" value="MANNOSE-6-PHOSPHATE ISOMERASE"/>
    <property type="match status" value="1"/>
</dbReference>
<dbReference type="Pfam" id="PF01238">
    <property type="entry name" value="PMI_typeI_C"/>
    <property type="match status" value="1"/>
</dbReference>
<evidence type="ECO:0000256" key="8">
    <source>
        <dbReference type="ARBA" id="ARBA00023235"/>
    </source>
</evidence>
<dbReference type="NCBIfam" id="TIGR00218">
    <property type="entry name" value="manA"/>
    <property type="match status" value="1"/>
</dbReference>
<dbReference type="EC" id="5.3.1.8" evidence="5"/>
<accession>A0ABQ9F0P4</accession>
<comment type="catalytic activity">
    <reaction evidence="1">
        <text>D-mannose 6-phosphate = D-fructose 6-phosphate</text>
        <dbReference type="Rhea" id="RHEA:12356"/>
        <dbReference type="ChEBI" id="CHEBI:58735"/>
        <dbReference type="ChEBI" id="CHEBI:61527"/>
        <dbReference type="EC" id="5.3.1.8"/>
    </reaction>
</comment>
<evidence type="ECO:0000259" key="13">
    <source>
        <dbReference type="Pfam" id="PF20511"/>
    </source>
</evidence>
<dbReference type="InterPro" id="IPR046456">
    <property type="entry name" value="PMI_typeI_C"/>
</dbReference>
<evidence type="ECO:0000256" key="10">
    <source>
        <dbReference type="ARBA" id="ARBA00030762"/>
    </source>
</evidence>
<reference evidence="15 16" key="1">
    <citation type="submission" date="2022-12" db="EMBL/GenBank/DDBJ databases">
        <title>Chromosome-level genome of Tegillarca granosa.</title>
        <authorList>
            <person name="Kim J."/>
        </authorList>
    </citation>
    <scope>NUCLEOTIDE SEQUENCE [LARGE SCALE GENOMIC DNA]</scope>
    <source>
        <strain evidence="15">Teg-2019</strain>
        <tissue evidence="15">Adductor muscle</tissue>
    </source>
</reference>
<dbReference type="InterPro" id="IPR046457">
    <property type="entry name" value="PMI_typeI_cat"/>
</dbReference>
<evidence type="ECO:0000259" key="14">
    <source>
        <dbReference type="Pfam" id="PF20512"/>
    </source>
</evidence>
<gene>
    <name evidence="15" type="ORF">KUTeg_011991</name>
</gene>